<protein>
    <submittedName>
        <fullName evidence="1">Uncharacterized protein</fullName>
    </submittedName>
</protein>
<dbReference type="EMBL" id="CAADEW010000047">
    <property type="protein sequence ID" value="VFJ54452.1"/>
    <property type="molecule type" value="Genomic_DNA"/>
</dbReference>
<organism evidence="1">
    <name type="scientific">Candidatus Kentrum sp. FW</name>
    <dbReference type="NCBI Taxonomy" id="2126338"/>
    <lineage>
        <taxon>Bacteria</taxon>
        <taxon>Pseudomonadati</taxon>
        <taxon>Pseudomonadota</taxon>
        <taxon>Gammaproteobacteria</taxon>
        <taxon>Candidatus Kentrum</taxon>
    </lineage>
</organism>
<accession>A0A450SLE8</accession>
<name>A0A450SLE8_9GAMM</name>
<sequence length="64" mass="6977">MGRDFPHLENQRALSPGKATYFAEVFAEILIKHLGGMEIPVVGYPTEDLSEALPQTDEACSGLD</sequence>
<dbReference type="AlphaFoldDB" id="A0A450SLE8"/>
<gene>
    <name evidence="1" type="ORF">BECKFW1821A_GA0114235_104733</name>
</gene>
<reference evidence="1" key="1">
    <citation type="submission" date="2019-02" db="EMBL/GenBank/DDBJ databases">
        <authorList>
            <person name="Gruber-Vodicka R. H."/>
            <person name="Seah K. B. B."/>
        </authorList>
    </citation>
    <scope>NUCLEOTIDE SEQUENCE</scope>
    <source>
        <strain evidence="1">BECK_BZ15</strain>
    </source>
</reference>
<evidence type="ECO:0000313" key="1">
    <source>
        <dbReference type="EMBL" id="VFJ54452.1"/>
    </source>
</evidence>
<proteinExistence type="predicted"/>